<dbReference type="CDD" id="cd10030">
    <property type="entry name" value="UDG-F4_TTUDGA_SPO1dp_like"/>
    <property type="match status" value="1"/>
</dbReference>
<evidence type="ECO:0000256" key="7">
    <source>
        <dbReference type="ARBA" id="ARBA00022763"/>
    </source>
</evidence>
<dbReference type="InterPro" id="IPR036895">
    <property type="entry name" value="Uracil-DNA_glycosylase-like_sf"/>
</dbReference>
<dbReference type="SMART" id="SM00986">
    <property type="entry name" value="UDG"/>
    <property type="match status" value="1"/>
</dbReference>
<keyword evidence="8" id="KW-0378">Hydrolase</keyword>
<evidence type="ECO:0000256" key="3">
    <source>
        <dbReference type="ARBA" id="ARBA00012030"/>
    </source>
</evidence>
<comment type="similarity">
    <text evidence="2">Belongs to the uracil-DNA glycosylase (UDG) superfamily. Type 4 (UDGa) family.</text>
</comment>
<evidence type="ECO:0000256" key="6">
    <source>
        <dbReference type="ARBA" id="ARBA00022723"/>
    </source>
</evidence>
<dbReference type="AlphaFoldDB" id="A0A1Y2L6M6"/>
<evidence type="ECO:0000256" key="8">
    <source>
        <dbReference type="ARBA" id="ARBA00022801"/>
    </source>
</evidence>
<dbReference type="InterPro" id="IPR005273">
    <property type="entry name" value="Ura-DNA_glyco_family4"/>
</dbReference>
<feature type="domain" description="Uracil-DNA glycosylase-like" evidence="12">
    <location>
        <begin position="145"/>
        <end position="296"/>
    </location>
</feature>
<name>A0A1Y2L6M6_9PROT</name>
<dbReference type="NCBIfam" id="TIGR00758">
    <property type="entry name" value="UDG_fam4"/>
    <property type="match status" value="1"/>
</dbReference>
<dbReference type="GO" id="GO:0004844">
    <property type="term" value="F:uracil DNA N-glycosylase activity"/>
    <property type="evidence" value="ECO:0007669"/>
    <property type="project" value="UniProtKB-EC"/>
</dbReference>
<reference evidence="13 14" key="1">
    <citation type="submission" date="2014-03" db="EMBL/GenBank/DDBJ databases">
        <title>The draft genome sequence of Thalassospira mesophila JCM 18969.</title>
        <authorList>
            <person name="Lai Q."/>
            <person name="Shao Z."/>
        </authorList>
    </citation>
    <scope>NUCLEOTIDE SEQUENCE [LARGE SCALE GENOMIC DNA]</scope>
    <source>
        <strain evidence="13 14">JCM 18969</strain>
    </source>
</reference>
<evidence type="ECO:0000256" key="5">
    <source>
        <dbReference type="ARBA" id="ARBA00022485"/>
    </source>
</evidence>
<dbReference type="STRING" id="1293891.TMES_03785"/>
<evidence type="ECO:0000256" key="10">
    <source>
        <dbReference type="ARBA" id="ARBA00023014"/>
    </source>
</evidence>
<dbReference type="Gene3D" id="3.40.470.10">
    <property type="entry name" value="Uracil-DNA glycosylase-like domain"/>
    <property type="match status" value="1"/>
</dbReference>
<keyword evidence="11" id="KW-0234">DNA repair</keyword>
<evidence type="ECO:0000256" key="11">
    <source>
        <dbReference type="ARBA" id="ARBA00023204"/>
    </source>
</evidence>
<keyword evidence="9" id="KW-0408">Iron</keyword>
<keyword evidence="7" id="KW-0227">DNA damage</keyword>
<comment type="catalytic activity">
    <reaction evidence="1">
        <text>Hydrolyzes single-stranded DNA or mismatched double-stranded DNA and polynucleotides, releasing free uracil.</text>
        <dbReference type="EC" id="3.2.2.27"/>
    </reaction>
</comment>
<keyword evidence="10" id="KW-0411">Iron-sulfur</keyword>
<protein>
    <recommendedName>
        <fullName evidence="4">Type-4 uracil-DNA glycosylase</fullName>
        <ecNumber evidence="3">3.2.2.27</ecNumber>
    </recommendedName>
</protein>
<dbReference type="GO" id="GO:0006281">
    <property type="term" value="P:DNA repair"/>
    <property type="evidence" value="ECO:0007669"/>
    <property type="project" value="UniProtKB-KW"/>
</dbReference>
<proteinExistence type="inferred from homology"/>
<keyword evidence="5" id="KW-0004">4Fe-4S</keyword>
<sequence length="304" mass="32219">MSKPITNFDVNSLDALQALIWQYEMGADEAIADEPLDRFRASESLSRQGTMPQTAPGGRGIYGMKGANAARAAGGASGVAGMGAGAAGDMPPAAIGGFVLSDAPQEARVSAQKAASDAATLDELRAAVLAFEGCALKKSASNTVFGSGNPAAEILLVGEAPDADEDRKGVPFAGAAGKLLDAMLRSIGQSRETVYLTNILPWRPPGNRQPTADELMVCEPFVRRLIELVGPRIVVCLGGSAAKILMEQDKGITRLRGTWHEMSFSDSLQSDVTAMFHPSYLLKTPEQKKIAWQDLRSIIKKMRS</sequence>
<dbReference type="EMBL" id="JFKA01000001">
    <property type="protein sequence ID" value="OSQ40808.1"/>
    <property type="molecule type" value="Genomic_DNA"/>
</dbReference>
<dbReference type="InterPro" id="IPR051536">
    <property type="entry name" value="UDG_Type-4/5"/>
</dbReference>
<evidence type="ECO:0000256" key="4">
    <source>
        <dbReference type="ARBA" id="ARBA00019403"/>
    </source>
</evidence>
<dbReference type="GO" id="GO:0051539">
    <property type="term" value="F:4 iron, 4 sulfur cluster binding"/>
    <property type="evidence" value="ECO:0007669"/>
    <property type="project" value="UniProtKB-KW"/>
</dbReference>
<comment type="caution">
    <text evidence="13">The sequence shown here is derived from an EMBL/GenBank/DDBJ whole genome shotgun (WGS) entry which is preliminary data.</text>
</comment>
<dbReference type="PANTHER" id="PTHR33693">
    <property type="entry name" value="TYPE-5 URACIL-DNA GLYCOSYLASE"/>
    <property type="match status" value="1"/>
</dbReference>
<evidence type="ECO:0000313" key="14">
    <source>
        <dbReference type="Proteomes" id="UP000193391"/>
    </source>
</evidence>
<dbReference type="SMART" id="SM00987">
    <property type="entry name" value="UreE_C"/>
    <property type="match status" value="1"/>
</dbReference>
<dbReference type="PANTHER" id="PTHR33693:SF1">
    <property type="entry name" value="TYPE-4 URACIL-DNA GLYCOSYLASE"/>
    <property type="match status" value="1"/>
</dbReference>
<dbReference type="SUPFAM" id="SSF52141">
    <property type="entry name" value="Uracil-DNA glycosylase-like"/>
    <property type="match status" value="1"/>
</dbReference>
<keyword evidence="6" id="KW-0479">Metal-binding</keyword>
<dbReference type="Proteomes" id="UP000193391">
    <property type="component" value="Unassembled WGS sequence"/>
</dbReference>
<dbReference type="GO" id="GO:0046872">
    <property type="term" value="F:metal ion binding"/>
    <property type="evidence" value="ECO:0007669"/>
    <property type="project" value="UniProtKB-KW"/>
</dbReference>
<evidence type="ECO:0000256" key="1">
    <source>
        <dbReference type="ARBA" id="ARBA00001400"/>
    </source>
</evidence>
<organism evidence="13 14">
    <name type="scientific">Thalassospira mesophila</name>
    <dbReference type="NCBI Taxonomy" id="1293891"/>
    <lineage>
        <taxon>Bacteria</taxon>
        <taxon>Pseudomonadati</taxon>
        <taxon>Pseudomonadota</taxon>
        <taxon>Alphaproteobacteria</taxon>
        <taxon>Rhodospirillales</taxon>
        <taxon>Thalassospiraceae</taxon>
        <taxon>Thalassospira</taxon>
    </lineage>
</organism>
<dbReference type="Pfam" id="PF03167">
    <property type="entry name" value="UDG"/>
    <property type="match status" value="1"/>
</dbReference>
<dbReference type="OrthoDB" id="5290748at2"/>
<evidence type="ECO:0000313" key="13">
    <source>
        <dbReference type="EMBL" id="OSQ40808.1"/>
    </source>
</evidence>
<accession>A0A1Y2L6M6</accession>
<evidence type="ECO:0000259" key="12">
    <source>
        <dbReference type="SMART" id="SM00986"/>
    </source>
</evidence>
<gene>
    <name evidence="13" type="ORF">TMES_03785</name>
</gene>
<dbReference type="EC" id="3.2.2.27" evidence="3"/>
<dbReference type="InterPro" id="IPR005122">
    <property type="entry name" value="Uracil-DNA_glycosylase-like"/>
</dbReference>
<evidence type="ECO:0000256" key="9">
    <source>
        <dbReference type="ARBA" id="ARBA00023004"/>
    </source>
</evidence>
<evidence type="ECO:0000256" key="2">
    <source>
        <dbReference type="ARBA" id="ARBA00006521"/>
    </source>
</evidence>
<dbReference type="RefSeq" id="WP_085579498.1">
    <property type="nucleotide sequence ID" value="NZ_JFKA01000001.1"/>
</dbReference>
<keyword evidence="14" id="KW-1185">Reference proteome</keyword>